<protein>
    <recommendedName>
        <fullName evidence="11">Protoheme IX farnesyltransferase</fullName>
        <ecNumber evidence="11">2.5.1.141</ecNumber>
    </recommendedName>
    <alternativeName>
        <fullName evidence="11">Heme B farnesyltransferase</fullName>
    </alternativeName>
    <alternativeName>
        <fullName evidence="11">Heme O synthase</fullName>
    </alternativeName>
</protein>
<dbReference type="RefSeq" id="WP_125672563.1">
    <property type="nucleotide sequence ID" value="NZ_RCOS01000156.1"/>
</dbReference>
<feature type="transmembrane region" description="Helical" evidence="11">
    <location>
        <begin position="159"/>
        <end position="183"/>
    </location>
</feature>
<keyword evidence="7 11" id="KW-1133">Transmembrane helix</keyword>
<evidence type="ECO:0000313" key="13">
    <source>
        <dbReference type="Proteomes" id="UP000277582"/>
    </source>
</evidence>
<dbReference type="PROSITE" id="PS00943">
    <property type="entry name" value="UBIA"/>
    <property type="match status" value="1"/>
</dbReference>
<reference evidence="12 13" key="1">
    <citation type="submission" date="2018-10" db="EMBL/GenBank/DDBJ databases">
        <title>Co-occurring genomic capacity for anaerobic methane metabolism and dissimilatory sulfite reduction discovered in the Korarchaeota.</title>
        <authorList>
            <person name="Mckay L.J."/>
            <person name="Dlakic M."/>
            <person name="Fields M.W."/>
            <person name="Delmont T.O."/>
            <person name="Eren A.M."/>
            <person name="Jay Z.J."/>
            <person name="Klingelsmith K.B."/>
            <person name="Rusch D.B."/>
            <person name="Inskeep W.P."/>
        </authorList>
    </citation>
    <scope>NUCLEOTIDE SEQUENCE [LARGE SCALE GENOMIC DNA]</scope>
    <source>
        <strain evidence="12 13">MDKW</strain>
    </source>
</reference>
<evidence type="ECO:0000313" key="12">
    <source>
        <dbReference type="EMBL" id="RSN72392.1"/>
    </source>
</evidence>
<dbReference type="EMBL" id="RCOS01000156">
    <property type="protein sequence ID" value="RSN72392.1"/>
    <property type="molecule type" value="Genomic_DNA"/>
</dbReference>
<dbReference type="HAMAP" id="MF_00154">
    <property type="entry name" value="CyoE_CtaB"/>
    <property type="match status" value="1"/>
</dbReference>
<evidence type="ECO:0000256" key="9">
    <source>
        <dbReference type="ARBA" id="ARBA00023136"/>
    </source>
</evidence>
<dbReference type="Gene3D" id="1.10.357.140">
    <property type="entry name" value="UbiA prenyltransferase"/>
    <property type="match status" value="1"/>
</dbReference>
<evidence type="ECO:0000256" key="1">
    <source>
        <dbReference type="ARBA" id="ARBA00004019"/>
    </source>
</evidence>
<feature type="transmembrane region" description="Helical" evidence="11">
    <location>
        <begin position="133"/>
        <end position="153"/>
    </location>
</feature>
<dbReference type="GO" id="GO:0008495">
    <property type="term" value="F:protoheme IX farnesyltransferase activity"/>
    <property type="evidence" value="ECO:0007669"/>
    <property type="project" value="UniProtKB-UniRule"/>
</dbReference>
<comment type="similarity">
    <text evidence="4">In the C-terminal section; belongs to the UbiA prenyltransferase family. Protoheme IX farnesyltransferase subfamily.</text>
</comment>
<keyword evidence="8 11" id="KW-0350">Heme biosynthesis</keyword>
<dbReference type="InterPro" id="IPR000537">
    <property type="entry name" value="UbiA_prenyltransferase"/>
</dbReference>
<keyword evidence="13" id="KW-1185">Reference proteome</keyword>
<dbReference type="PANTHER" id="PTHR43448:SF2">
    <property type="entry name" value="PROTOHEME IX FARNESYLTRANSFERASE, MITOCHONDRIAL"/>
    <property type="match status" value="1"/>
</dbReference>
<dbReference type="CDD" id="cd13957">
    <property type="entry name" value="PT_UbiA_Cox10"/>
    <property type="match status" value="1"/>
</dbReference>
<comment type="similarity">
    <text evidence="11">Belongs to the UbiA prenyltransferase family. Protoheme IX farnesyltransferase subfamily.</text>
</comment>
<accession>A0A3R9QBD6</accession>
<gene>
    <name evidence="12" type="primary">cyoE</name>
    <name evidence="11" type="synonym">ctaB</name>
    <name evidence="12" type="ORF">D6D85_13980</name>
</gene>
<dbReference type="GO" id="GO:0048034">
    <property type="term" value="P:heme O biosynthetic process"/>
    <property type="evidence" value="ECO:0007669"/>
    <property type="project" value="UniProtKB-UniRule"/>
</dbReference>
<dbReference type="OrthoDB" id="131615at2157"/>
<name>A0A3R9QBD6_9CREN</name>
<dbReference type="EC" id="2.5.1.141" evidence="11"/>
<feature type="transmembrane region" description="Helical" evidence="11">
    <location>
        <begin position="263"/>
        <end position="283"/>
    </location>
</feature>
<proteinExistence type="inferred from homology"/>
<dbReference type="GO" id="GO:0005886">
    <property type="term" value="C:plasma membrane"/>
    <property type="evidence" value="ECO:0007669"/>
    <property type="project" value="UniProtKB-SubCell"/>
</dbReference>
<evidence type="ECO:0000256" key="6">
    <source>
        <dbReference type="ARBA" id="ARBA00022692"/>
    </source>
</evidence>
<dbReference type="InterPro" id="IPR044878">
    <property type="entry name" value="UbiA_sf"/>
</dbReference>
<evidence type="ECO:0000256" key="11">
    <source>
        <dbReference type="HAMAP-Rule" id="MF_00154"/>
    </source>
</evidence>
<dbReference type="InterPro" id="IPR006369">
    <property type="entry name" value="Protohaem_IX_farnesylTrfase"/>
</dbReference>
<dbReference type="NCBIfam" id="TIGR01473">
    <property type="entry name" value="cyoE_ctaB"/>
    <property type="match status" value="1"/>
</dbReference>
<feature type="transmembrane region" description="Helical" evidence="11">
    <location>
        <begin position="81"/>
        <end position="100"/>
    </location>
</feature>
<evidence type="ECO:0000256" key="3">
    <source>
        <dbReference type="ARBA" id="ARBA00004919"/>
    </source>
</evidence>
<keyword evidence="9 11" id="KW-0472">Membrane</keyword>
<evidence type="ECO:0000256" key="5">
    <source>
        <dbReference type="ARBA" id="ARBA00022679"/>
    </source>
</evidence>
<dbReference type="PANTHER" id="PTHR43448">
    <property type="entry name" value="PROTOHEME IX FARNESYLTRANSFERASE, MITOCHONDRIAL"/>
    <property type="match status" value="1"/>
</dbReference>
<keyword evidence="11" id="KW-1003">Cell membrane</keyword>
<feature type="transmembrane region" description="Helical" evidence="11">
    <location>
        <begin position="16"/>
        <end position="36"/>
    </location>
</feature>
<comment type="subcellular location">
    <subcellularLocation>
        <location evidence="2 11">Cell membrane</location>
        <topology evidence="2 11">Multi-pass membrane protein</topology>
    </subcellularLocation>
</comment>
<sequence length="290" mass="31965">MAQLRDYIELTKPKQTFLLLLTSIFAYLTNISSISIVNAVHLIASMLLSISGTTAMNMALEADIDSLMRRTSSRPIPQGRLTPSEGLIFGIVLFLSGLSVSLLINIYVAVAVMLGLISDIFLYTLWLKRRNPMSIVLGGIAGGAPALAGWAASSGRIDLQGVLMALTVMLWIPAHIWYIAIYYKEDYELAGIPMLPVAYGVERTVKTIIAALSLLTAVELAMFVMKMFGFVFLILSLPFTLFLLYKSVVYLRDLSKEGARKMYKMASPLIGIIFIAMFIDNLVKTFLSSL</sequence>
<dbReference type="InterPro" id="IPR030470">
    <property type="entry name" value="UbiA_prenylTrfase_CS"/>
</dbReference>
<organism evidence="12 13">
    <name type="scientific">Candidatus Methanodesulfokora washburnensis</name>
    <dbReference type="NCBI Taxonomy" id="2478471"/>
    <lineage>
        <taxon>Archaea</taxon>
        <taxon>Thermoproteota</taxon>
        <taxon>Candidatus Korarchaeia</taxon>
        <taxon>Candidatus Korarchaeia incertae sedis</taxon>
        <taxon>Candidatus Methanodesulfokora</taxon>
    </lineage>
</organism>
<comment type="function">
    <text evidence="1 11">Converts heme B (protoheme IX) to heme O by substitution of the vinyl group on carbon 2 of heme B porphyrin ring with a hydroxyethyl farnesyl side group.</text>
</comment>
<keyword evidence="6 11" id="KW-0812">Transmembrane</keyword>
<evidence type="ECO:0000256" key="4">
    <source>
        <dbReference type="ARBA" id="ARBA00010223"/>
    </source>
</evidence>
<feature type="transmembrane region" description="Helical" evidence="11">
    <location>
        <begin position="230"/>
        <end position="251"/>
    </location>
</feature>
<evidence type="ECO:0000256" key="10">
    <source>
        <dbReference type="ARBA" id="ARBA00047690"/>
    </source>
</evidence>
<comment type="caution">
    <text evidence="12">The sequence shown here is derived from an EMBL/GenBank/DDBJ whole genome shotgun (WGS) entry which is preliminary data.</text>
</comment>
<dbReference type="AlphaFoldDB" id="A0A3R9QBD6"/>
<evidence type="ECO:0000256" key="7">
    <source>
        <dbReference type="ARBA" id="ARBA00022989"/>
    </source>
</evidence>
<dbReference type="UniPathway" id="UPA00834">
    <property type="reaction ID" value="UER00712"/>
</dbReference>
<keyword evidence="5 11" id="KW-0808">Transferase</keyword>
<comment type="catalytic activity">
    <reaction evidence="10 11">
        <text>heme b + (2E,6E)-farnesyl diphosphate + H2O = Fe(II)-heme o + diphosphate</text>
        <dbReference type="Rhea" id="RHEA:28070"/>
        <dbReference type="ChEBI" id="CHEBI:15377"/>
        <dbReference type="ChEBI" id="CHEBI:33019"/>
        <dbReference type="ChEBI" id="CHEBI:60344"/>
        <dbReference type="ChEBI" id="CHEBI:60530"/>
        <dbReference type="ChEBI" id="CHEBI:175763"/>
        <dbReference type="EC" id="2.5.1.141"/>
    </reaction>
</comment>
<comment type="pathway">
    <text evidence="3 11">Porphyrin-containing compound metabolism; heme O biosynthesis; heme O from protoheme: step 1/1.</text>
</comment>
<comment type="miscellaneous">
    <text evidence="11">Carbon 2 of the heme B porphyrin ring is defined according to the Fischer nomenclature.</text>
</comment>
<dbReference type="Proteomes" id="UP000277582">
    <property type="component" value="Unassembled WGS sequence"/>
</dbReference>
<evidence type="ECO:0000256" key="8">
    <source>
        <dbReference type="ARBA" id="ARBA00023133"/>
    </source>
</evidence>
<dbReference type="Pfam" id="PF01040">
    <property type="entry name" value="UbiA"/>
    <property type="match status" value="1"/>
</dbReference>
<evidence type="ECO:0000256" key="2">
    <source>
        <dbReference type="ARBA" id="ARBA00004651"/>
    </source>
</evidence>